<dbReference type="EMBL" id="JAHDYS010000027">
    <property type="protein sequence ID" value="MBT1073592.1"/>
    <property type="molecule type" value="Genomic_DNA"/>
</dbReference>
<dbReference type="Pfam" id="PF02146">
    <property type="entry name" value="SIR2"/>
    <property type="match status" value="1"/>
</dbReference>
<evidence type="ECO:0000256" key="2">
    <source>
        <dbReference type="ARBA" id="ARBA00022679"/>
    </source>
</evidence>
<keyword evidence="3" id="KW-0520">NAD</keyword>
<feature type="active site" description="Proton acceptor" evidence="4">
    <location>
        <position position="127"/>
    </location>
</feature>
<dbReference type="PANTHER" id="PTHR11085:SF4">
    <property type="entry name" value="NAD-DEPENDENT PROTEIN DEACYLASE"/>
    <property type="match status" value="1"/>
</dbReference>
<name>A0ABS5UD24_9BACT</name>
<evidence type="ECO:0000313" key="6">
    <source>
        <dbReference type="EMBL" id="MBT1073592.1"/>
    </source>
</evidence>
<evidence type="ECO:0000256" key="4">
    <source>
        <dbReference type="PROSITE-ProRule" id="PRU00236"/>
    </source>
</evidence>
<feature type="domain" description="Deacetylase sirtuin-type" evidence="5">
    <location>
        <begin position="1"/>
        <end position="271"/>
    </location>
</feature>
<comment type="caution">
    <text evidence="6">The sequence shown here is derived from an EMBL/GenBank/DDBJ whole genome shotgun (WGS) entry which is preliminary data.</text>
</comment>
<feature type="binding site" evidence="4">
    <location>
        <position position="165"/>
    </location>
    <ligand>
        <name>Zn(2+)</name>
        <dbReference type="ChEBI" id="CHEBI:29105"/>
    </ligand>
</feature>
<dbReference type="Gene3D" id="3.30.1600.10">
    <property type="entry name" value="SIR2/SIRT2 'Small Domain"/>
    <property type="match status" value="1"/>
</dbReference>
<dbReference type="PANTHER" id="PTHR11085">
    <property type="entry name" value="NAD-DEPENDENT PROTEIN DEACYLASE SIRTUIN-5, MITOCHONDRIAL-RELATED"/>
    <property type="match status" value="1"/>
</dbReference>
<dbReference type="InterPro" id="IPR026591">
    <property type="entry name" value="Sirtuin_cat_small_dom_sf"/>
</dbReference>
<dbReference type="RefSeq" id="WP_214301676.1">
    <property type="nucleotide sequence ID" value="NZ_JAHDYS010000027.1"/>
</dbReference>
<dbReference type="InterPro" id="IPR026590">
    <property type="entry name" value="Ssirtuin_cat_dom"/>
</dbReference>
<keyword evidence="7" id="KW-1185">Reference proteome</keyword>
<dbReference type="EC" id="2.3.1.286" evidence="1"/>
<dbReference type="InterPro" id="IPR029035">
    <property type="entry name" value="DHS-like_NAD/FAD-binding_dom"/>
</dbReference>
<evidence type="ECO:0000313" key="7">
    <source>
        <dbReference type="Proteomes" id="UP000784128"/>
    </source>
</evidence>
<evidence type="ECO:0000259" key="5">
    <source>
        <dbReference type="PROSITE" id="PS50305"/>
    </source>
</evidence>
<keyword evidence="4" id="KW-0479">Metal-binding</keyword>
<sequence length="271" mass="30680">MLERAAEIVREAEAFVITAGAGMGVDSGLPDFRGDQGFWKAYPLYARLGLSFIEAANPQHFERDPAFGWGFYGHRTNLYRNTVPHDGFQIIRRWIARNSADYFVVTSNVDGQFQKAGYNEARILEVHGSIHHLQCLKPCCQDIWPNHEEIEVNNETMRALSIPRCPHCKGVSRPNILMFGDWSWIAQRTQVQETAFEQFMESNQDKRIAVIEMGAGTGIPTIRAMSERVGWRYPNASVIRINPREPEIKPPHISLVCGALEGLQKIDNLIG</sequence>
<keyword evidence="4" id="KW-0862">Zinc</keyword>
<organism evidence="6 7">
    <name type="scientific">Pelotalea chapellei</name>
    <dbReference type="NCBI Taxonomy" id="44671"/>
    <lineage>
        <taxon>Bacteria</taxon>
        <taxon>Pseudomonadati</taxon>
        <taxon>Thermodesulfobacteriota</taxon>
        <taxon>Desulfuromonadia</taxon>
        <taxon>Geobacterales</taxon>
        <taxon>Geobacteraceae</taxon>
        <taxon>Pelotalea</taxon>
    </lineage>
</organism>
<dbReference type="PROSITE" id="PS50305">
    <property type="entry name" value="SIRTUIN"/>
    <property type="match status" value="1"/>
</dbReference>
<accession>A0ABS5UD24</accession>
<dbReference type="InterPro" id="IPR003000">
    <property type="entry name" value="Sirtuin"/>
</dbReference>
<evidence type="ECO:0000256" key="1">
    <source>
        <dbReference type="ARBA" id="ARBA00012928"/>
    </source>
</evidence>
<dbReference type="SUPFAM" id="SSF52467">
    <property type="entry name" value="DHS-like NAD/FAD-binding domain"/>
    <property type="match status" value="1"/>
</dbReference>
<gene>
    <name evidence="6" type="ORF">KJB30_17570</name>
</gene>
<feature type="binding site" evidence="4">
    <location>
        <position position="140"/>
    </location>
    <ligand>
        <name>Zn(2+)</name>
        <dbReference type="ChEBI" id="CHEBI:29105"/>
    </ligand>
</feature>
<keyword evidence="2" id="KW-0808">Transferase</keyword>
<dbReference type="InterPro" id="IPR050134">
    <property type="entry name" value="NAD-dep_sirtuin_deacylases"/>
</dbReference>
<dbReference type="Gene3D" id="3.40.50.1220">
    <property type="entry name" value="TPP-binding domain"/>
    <property type="match status" value="1"/>
</dbReference>
<evidence type="ECO:0000256" key="3">
    <source>
        <dbReference type="ARBA" id="ARBA00023027"/>
    </source>
</evidence>
<proteinExistence type="predicted"/>
<dbReference type="Proteomes" id="UP000784128">
    <property type="component" value="Unassembled WGS sequence"/>
</dbReference>
<reference evidence="6 7" key="1">
    <citation type="submission" date="2021-05" db="EMBL/GenBank/DDBJ databases">
        <title>The draft genome of Geobacter chapellei DSM 13688.</title>
        <authorList>
            <person name="Xu Z."/>
            <person name="Masuda Y."/>
            <person name="Itoh H."/>
            <person name="Senoo K."/>
        </authorList>
    </citation>
    <scope>NUCLEOTIDE SEQUENCE [LARGE SCALE GENOMIC DNA]</scope>
    <source>
        <strain evidence="6 7">DSM 13688</strain>
    </source>
</reference>
<feature type="binding site" evidence="4">
    <location>
        <position position="168"/>
    </location>
    <ligand>
        <name>Zn(2+)</name>
        <dbReference type="ChEBI" id="CHEBI:29105"/>
    </ligand>
</feature>
<feature type="binding site" evidence="4">
    <location>
        <position position="135"/>
    </location>
    <ligand>
        <name>Zn(2+)</name>
        <dbReference type="ChEBI" id="CHEBI:29105"/>
    </ligand>
</feature>
<protein>
    <recommendedName>
        <fullName evidence="1">protein acetyllysine N-acetyltransferase</fullName>
        <ecNumber evidence="1">2.3.1.286</ecNumber>
    </recommendedName>
</protein>